<name>F4L2L6_HALH1</name>
<keyword evidence="5" id="KW-1185">Reference proteome</keyword>
<dbReference type="PANTHER" id="PTHR16222:SF24">
    <property type="entry name" value="ADP-RIBOSYLHYDROLASE ARH3"/>
    <property type="match status" value="1"/>
</dbReference>
<keyword evidence="3" id="KW-0460">Magnesium</keyword>
<dbReference type="EMBL" id="CP002691">
    <property type="protein sequence ID" value="AEE53934.1"/>
    <property type="molecule type" value="Genomic_DNA"/>
</dbReference>
<dbReference type="SUPFAM" id="SSF101478">
    <property type="entry name" value="ADP-ribosylglycohydrolase"/>
    <property type="match status" value="1"/>
</dbReference>
<proteinExistence type="inferred from homology"/>
<evidence type="ECO:0000256" key="2">
    <source>
        <dbReference type="ARBA" id="ARBA00022801"/>
    </source>
</evidence>
<evidence type="ECO:0000256" key="3">
    <source>
        <dbReference type="PIRSR" id="PIRSR605502-1"/>
    </source>
</evidence>
<organism evidence="4 5">
    <name type="scientific">Haliscomenobacter hydrossis (strain ATCC 27775 / DSM 1100 / LMG 10767 / O)</name>
    <dbReference type="NCBI Taxonomy" id="760192"/>
    <lineage>
        <taxon>Bacteria</taxon>
        <taxon>Pseudomonadati</taxon>
        <taxon>Bacteroidota</taxon>
        <taxon>Saprospiria</taxon>
        <taxon>Saprospirales</taxon>
        <taxon>Haliscomenobacteraceae</taxon>
        <taxon>Haliscomenobacter</taxon>
    </lineage>
</organism>
<dbReference type="Pfam" id="PF03747">
    <property type="entry name" value="ADP_ribosyl_GH"/>
    <property type="match status" value="1"/>
</dbReference>
<feature type="binding site" evidence="3">
    <location>
        <position position="360"/>
    </location>
    <ligand>
        <name>Mg(2+)</name>
        <dbReference type="ChEBI" id="CHEBI:18420"/>
        <label>1</label>
    </ligand>
</feature>
<feature type="binding site" evidence="3">
    <location>
        <position position="359"/>
    </location>
    <ligand>
        <name>Mg(2+)</name>
        <dbReference type="ChEBI" id="CHEBI:18420"/>
        <label>1</label>
    </ligand>
</feature>
<evidence type="ECO:0000256" key="1">
    <source>
        <dbReference type="ARBA" id="ARBA00010702"/>
    </source>
</evidence>
<accession>F4L2L6</accession>
<dbReference type="InterPro" id="IPR050792">
    <property type="entry name" value="ADP-ribosylglycohydrolase"/>
</dbReference>
<keyword evidence="3" id="KW-0479">Metal-binding</keyword>
<gene>
    <name evidence="4" type="ordered locus">Halhy_6112</name>
</gene>
<feature type="binding site" evidence="3">
    <location>
        <position position="89"/>
    </location>
    <ligand>
        <name>Mg(2+)</name>
        <dbReference type="ChEBI" id="CHEBI:18420"/>
        <label>1</label>
    </ligand>
</feature>
<dbReference type="eggNOG" id="COG1397">
    <property type="taxonomic scope" value="Bacteria"/>
</dbReference>
<sequence>MTRIFTLCIFLINTIQLPAQPLTRAELYNKVKGMLLGSAIGDAMGAPTEMWSRESIKMEYGFVDHLDSMVREPSPEGTWQWNLPAGGTTDDTRWKKLMFQYMLGVGDKPEYDAQKFASHIVQEYERAVKALKNTEGFAPEAYEAAARRMAWTQEWAAVARPFAAGKYLEYNTALSRFYGGEMVCAGLLYAPAAGLLFPGDPQKAYAETFKISIFDLGYARDLSALIAAMTAAGMPKGSSPAKMLEVFRDVDPEGFFKSRLVSRSAYRILREAMQIVTEAQKMPASAIDNAVLPRPKRLKVDALYLAQMQKAFTLLDAKNQDMPFHAGEITLQVLTAMLFADFDFEKSIIFLINLGRDNDTTAAVLGGILGAYWGADHLPAHLVEPVMKVNKELLDNDLEQLANQLTDKIYLLYNH</sequence>
<dbReference type="AlphaFoldDB" id="F4L2L6"/>
<dbReference type="KEGG" id="hhy:Halhy_6112"/>
<dbReference type="GO" id="GO:0046872">
    <property type="term" value="F:metal ion binding"/>
    <property type="evidence" value="ECO:0007669"/>
    <property type="project" value="UniProtKB-KW"/>
</dbReference>
<comment type="cofactor">
    <cofactor evidence="3">
        <name>Mg(2+)</name>
        <dbReference type="ChEBI" id="CHEBI:18420"/>
    </cofactor>
    <text evidence="3">Binds 2 magnesium ions per subunit.</text>
</comment>
<evidence type="ECO:0000313" key="5">
    <source>
        <dbReference type="Proteomes" id="UP000008461"/>
    </source>
</evidence>
<dbReference type="Proteomes" id="UP000008461">
    <property type="component" value="Chromosome"/>
</dbReference>
<feature type="binding site" evidence="3">
    <location>
        <position position="357"/>
    </location>
    <ligand>
        <name>Mg(2+)</name>
        <dbReference type="ChEBI" id="CHEBI:18420"/>
        <label>1</label>
    </ligand>
</feature>
<dbReference type="InterPro" id="IPR036705">
    <property type="entry name" value="Ribosyl_crysJ1_sf"/>
</dbReference>
<comment type="similarity">
    <text evidence="1">Belongs to the ADP-ribosylglycohydrolase family.</text>
</comment>
<dbReference type="RefSeq" id="WP_013768456.1">
    <property type="nucleotide sequence ID" value="NC_015510.1"/>
</dbReference>
<dbReference type="InterPro" id="IPR005502">
    <property type="entry name" value="Ribosyl_crysJ1"/>
</dbReference>
<reference key="2">
    <citation type="submission" date="2011-04" db="EMBL/GenBank/DDBJ databases">
        <title>Complete sequence of chromosome of Haliscomenobacter hydrossis DSM 1100.</title>
        <authorList>
            <consortium name="US DOE Joint Genome Institute (JGI-PGF)"/>
            <person name="Lucas S."/>
            <person name="Han J."/>
            <person name="Lapidus A."/>
            <person name="Bruce D."/>
            <person name="Goodwin L."/>
            <person name="Pitluck S."/>
            <person name="Peters L."/>
            <person name="Kyrpides N."/>
            <person name="Mavromatis K."/>
            <person name="Ivanova N."/>
            <person name="Ovchinnikova G."/>
            <person name="Pagani I."/>
            <person name="Daligault H."/>
            <person name="Detter J.C."/>
            <person name="Han C."/>
            <person name="Land M."/>
            <person name="Hauser L."/>
            <person name="Markowitz V."/>
            <person name="Cheng J.-F."/>
            <person name="Hugenholtz P."/>
            <person name="Woyke T."/>
            <person name="Wu D."/>
            <person name="Verbarg S."/>
            <person name="Frueling A."/>
            <person name="Brambilla E."/>
            <person name="Klenk H.-P."/>
            <person name="Eisen J.A."/>
        </authorList>
    </citation>
    <scope>NUCLEOTIDE SEQUENCE</scope>
    <source>
        <strain>DSM 1100</strain>
    </source>
</reference>
<dbReference type="Gene3D" id="1.10.4080.10">
    <property type="entry name" value="ADP-ribosylation/Crystallin J1"/>
    <property type="match status" value="1"/>
</dbReference>
<protein>
    <submittedName>
        <fullName evidence="4">ADP-ribosylation/Crystallin J1</fullName>
    </submittedName>
</protein>
<evidence type="ECO:0000313" key="4">
    <source>
        <dbReference type="EMBL" id="AEE53934.1"/>
    </source>
</evidence>
<dbReference type="STRING" id="760192.Halhy_6112"/>
<reference evidence="4 5" key="1">
    <citation type="journal article" date="2011" name="Stand. Genomic Sci.">
        <title>Complete genome sequence of Haliscomenobacter hydrossis type strain (O).</title>
        <authorList>
            <consortium name="US DOE Joint Genome Institute (JGI-PGF)"/>
            <person name="Daligault H."/>
            <person name="Lapidus A."/>
            <person name="Zeytun A."/>
            <person name="Nolan M."/>
            <person name="Lucas S."/>
            <person name="Del Rio T.G."/>
            <person name="Tice H."/>
            <person name="Cheng J.F."/>
            <person name="Tapia R."/>
            <person name="Han C."/>
            <person name="Goodwin L."/>
            <person name="Pitluck S."/>
            <person name="Liolios K."/>
            <person name="Pagani I."/>
            <person name="Ivanova N."/>
            <person name="Huntemann M."/>
            <person name="Mavromatis K."/>
            <person name="Mikhailova N."/>
            <person name="Pati A."/>
            <person name="Chen A."/>
            <person name="Palaniappan K."/>
            <person name="Land M."/>
            <person name="Hauser L."/>
            <person name="Brambilla E.M."/>
            <person name="Rohde M."/>
            <person name="Verbarg S."/>
            <person name="Goker M."/>
            <person name="Bristow J."/>
            <person name="Eisen J.A."/>
            <person name="Markowitz V."/>
            <person name="Hugenholtz P."/>
            <person name="Kyrpides N.C."/>
            <person name="Klenk H.P."/>
            <person name="Woyke T."/>
        </authorList>
    </citation>
    <scope>NUCLEOTIDE SEQUENCE [LARGE SCALE GENOMIC DNA]</scope>
    <source>
        <strain evidence="5">ATCC 27775 / DSM 1100 / LMG 10767 / O</strain>
    </source>
</reference>
<feature type="binding site" evidence="3">
    <location>
        <position position="91"/>
    </location>
    <ligand>
        <name>Mg(2+)</name>
        <dbReference type="ChEBI" id="CHEBI:18420"/>
        <label>1</label>
    </ligand>
</feature>
<dbReference type="HOGENOM" id="CLU_024566_3_0_10"/>
<feature type="binding site" evidence="3">
    <location>
        <position position="90"/>
    </location>
    <ligand>
        <name>Mg(2+)</name>
        <dbReference type="ChEBI" id="CHEBI:18420"/>
        <label>1</label>
    </ligand>
</feature>
<keyword evidence="2" id="KW-0378">Hydrolase</keyword>
<dbReference type="GO" id="GO:0016787">
    <property type="term" value="F:hydrolase activity"/>
    <property type="evidence" value="ECO:0007669"/>
    <property type="project" value="UniProtKB-KW"/>
</dbReference>
<dbReference type="PANTHER" id="PTHR16222">
    <property type="entry name" value="ADP-RIBOSYLGLYCOHYDROLASE"/>
    <property type="match status" value="1"/>
</dbReference>